<gene>
    <name evidence="1" type="ordered locus">Mthe_1514</name>
    <name evidence="2" type="ordered locus">Mthe_1521</name>
    <name evidence="3" type="ordered locus">Mthe_1528</name>
</gene>
<evidence type="ECO:0000313" key="4">
    <source>
        <dbReference type="Proteomes" id="UP000000674"/>
    </source>
</evidence>
<dbReference type="OrthoDB" id="381846at2157"/>
<dbReference type="AlphaFoldDB" id="A0B9B2"/>
<dbReference type="EMBL" id="CP000477">
    <property type="protein sequence ID" value="ABK15300.1"/>
    <property type="molecule type" value="Genomic_DNA"/>
</dbReference>
<accession>A0B9B2</accession>
<dbReference type="KEGG" id="mtp:Mthe_1514"/>
<organism evidence="1 4">
    <name type="scientific">Methanothrix thermoacetophila (strain DSM 6194 / JCM 14653 / NBRC 101360 / PT)</name>
    <name type="common">Methanosaeta thermophila</name>
    <dbReference type="NCBI Taxonomy" id="349307"/>
    <lineage>
        <taxon>Archaea</taxon>
        <taxon>Methanobacteriati</taxon>
        <taxon>Methanobacteriota</taxon>
        <taxon>Stenosarchaea group</taxon>
        <taxon>Methanomicrobia</taxon>
        <taxon>Methanotrichales</taxon>
        <taxon>Methanotrichaceae</taxon>
        <taxon>Methanothrix</taxon>
    </lineage>
</organism>
<name>A0B9B2_METTP</name>
<evidence type="ECO:0000313" key="2">
    <source>
        <dbReference type="EMBL" id="ABK15293.1"/>
    </source>
</evidence>
<protein>
    <submittedName>
        <fullName evidence="1">Uncharacterized protein</fullName>
    </submittedName>
</protein>
<dbReference type="GeneID" id="4462905"/>
<dbReference type="KEGG" id="mtp:Mthe_1528"/>
<dbReference type="HOGENOM" id="CLU_1599044_0_0_2"/>
<sequence length="166" mass="17700">MLIWINEGTLLEDPWLTYSSSSIVESLCEPSFYIDCPIQQNGGMMVSIKVDADAKARLQGDESLERYPIVAKVTGSGKDGSLGVRISSDGEPLPAAVSVNGDVGIDIRELSSVAESLAKLVSSGLKISDAPVTVSLEEIPVDLTISVYSPKEEQVFRVQIKGSLGK</sequence>
<dbReference type="EMBL" id="CP000477">
    <property type="protein sequence ID" value="ABK15293.1"/>
    <property type="molecule type" value="Genomic_DNA"/>
</dbReference>
<dbReference type="Proteomes" id="UP000000674">
    <property type="component" value="Chromosome"/>
</dbReference>
<dbReference type="KEGG" id="mtp:Mthe_1521"/>
<keyword evidence="4" id="KW-1185">Reference proteome</keyword>
<dbReference type="RefSeq" id="WP_011696678.1">
    <property type="nucleotide sequence ID" value="NC_008553.1"/>
</dbReference>
<reference evidence="1 4" key="1">
    <citation type="submission" date="2006-10" db="EMBL/GenBank/DDBJ databases">
        <title>Complete sequence of Methanosaeta thermophila PT.</title>
        <authorList>
            <consortium name="US DOE Joint Genome Institute"/>
            <person name="Copeland A."/>
            <person name="Lucas S."/>
            <person name="Lapidus A."/>
            <person name="Barry K."/>
            <person name="Detter J.C."/>
            <person name="Glavina del Rio T."/>
            <person name="Hammon N."/>
            <person name="Israni S."/>
            <person name="Pitluck S."/>
            <person name="Chain P."/>
            <person name="Malfatti S."/>
            <person name="Shin M."/>
            <person name="Vergez L."/>
            <person name="Schmutz J."/>
            <person name="Larimer F."/>
            <person name="Land M."/>
            <person name="Hauser L."/>
            <person name="Kyrpides N."/>
            <person name="Kim E."/>
            <person name="Smith K.S."/>
            <person name="Ingram-Smith C."/>
            <person name="Richardson P."/>
        </authorList>
    </citation>
    <scope>NUCLEOTIDE SEQUENCE [LARGE SCALE GENOMIC DNA]</scope>
    <source>
        <strain evidence="4">DSM 6194 / JCM 14653 / NBRC 101360 / PT</strain>
        <strain evidence="1">PT</strain>
    </source>
</reference>
<proteinExistence type="predicted"/>
<dbReference type="EMBL" id="CP000477">
    <property type="protein sequence ID" value="ABK15286.1"/>
    <property type="molecule type" value="Genomic_DNA"/>
</dbReference>
<evidence type="ECO:0000313" key="3">
    <source>
        <dbReference type="EMBL" id="ABK15300.1"/>
    </source>
</evidence>
<evidence type="ECO:0000313" key="1">
    <source>
        <dbReference type="EMBL" id="ABK15286.1"/>
    </source>
</evidence>